<dbReference type="EMBL" id="JAUSSK010000001">
    <property type="protein sequence ID" value="MDQ0008266.1"/>
    <property type="molecule type" value="Genomic_DNA"/>
</dbReference>
<protein>
    <recommendedName>
        <fullName evidence="3">ATP-grasp domain-containing protein</fullName>
    </recommendedName>
</protein>
<dbReference type="PANTHER" id="PTHR21621:SF0">
    <property type="entry name" value="BETA-CITRYLGLUTAMATE SYNTHASE B-RELATED"/>
    <property type="match status" value="1"/>
</dbReference>
<gene>
    <name evidence="1" type="ORF">J2T07_000425</name>
</gene>
<name>A0ABT9STE4_9GAMM</name>
<sequence>MPSHLILGNSTDYHAVAVAWALREIGHTALIWDGVGVSAEQRLMLDPASGDGQIWMHGAKYERFHSVWHRRPIRHGNLDHIADHARTFVVRECAEAYECLATLATSMSPFVVGGIGTRHLTKARQLALARRLGFRVPATIITDSFEAVCAFVERTGRVAVKPFSPHYWRHVASDTLRFASTSLIESTSELDRDTVEASPSIYQQFIEKALELRVTVIGRTVHAAKITKRDGGYFVDARMFIEGPDTSVDAVKLDNGLEQTILAFMDEAGLSYGCLDIVVDRQGDAHFLEVNPSGQFLFVEQLVPELPLLASFAGMLANQGRAGTTALPTHISTRGFEASGDFHALSAPSGNGPTSFSAQNPFYTELA</sequence>
<reference evidence="1 2" key="1">
    <citation type="submission" date="2023-07" db="EMBL/GenBank/DDBJ databases">
        <title>Sorghum-associated microbial communities from plants grown in Nebraska, USA.</title>
        <authorList>
            <person name="Schachtman D."/>
        </authorList>
    </citation>
    <scope>NUCLEOTIDE SEQUENCE [LARGE SCALE GENOMIC DNA]</scope>
    <source>
        <strain evidence="1 2">CC60</strain>
    </source>
</reference>
<evidence type="ECO:0000313" key="2">
    <source>
        <dbReference type="Proteomes" id="UP001237737"/>
    </source>
</evidence>
<evidence type="ECO:0000313" key="1">
    <source>
        <dbReference type="EMBL" id="MDQ0008266.1"/>
    </source>
</evidence>
<dbReference type="Gene3D" id="3.30.470.20">
    <property type="entry name" value="ATP-grasp fold, B domain"/>
    <property type="match status" value="1"/>
</dbReference>
<dbReference type="PANTHER" id="PTHR21621">
    <property type="entry name" value="RIBOSOMAL PROTEIN S6 MODIFICATION PROTEIN"/>
    <property type="match status" value="1"/>
</dbReference>
<dbReference type="RefSeq" id="WP_306846919.1">
    <property type="nucleotide sequence ID" value="NZ_JAUSSK010000001.1"/>
</dbReference>
<accession>A0ABT9STE4</accession>
<dbReference type="Proteomes" id="UP001237737">
    <property type="component" value="Unassembled WGS sequence"/>
</dbReference>
<proteinExistence type="predicted"/>
<comment type="caution">
    <text evidence="1">The sequence shown here is derived from an EMBL/GenBank/DDBJ whole genome shotgun (WGS) entry which is preliminary data.</text>
</comment>
<organism evidence="1 2">
    <name type="scientific">Luteibacter jiangsuensis</name>
    <dbReference type="NCBI Taxonomy" id="637577"/>
    <lineage>
        <taxon>Bacteria</taxon>
        <taxon>Pseudomonadati</taxon>
        <taxon>Pseudomonadota</taxon>
        <taxon>Gammaproteobacteria</taxon>
        <taxon>Lysobacterales</taxon>
        <taxon>Rhodanobacteraceae</taxon>
        <taxon>Luteibacter</taxon>
    </lineage>
</organism>
<dbReference type="SUPFAM" id="SSF56059">
    <property type="entry name" value="Glutathione synthetase ATP-binding domain-like"/>
    <property type="match status" value="1"/>
</dbReference>
<keyword evidence="2" id="KW-1185">Reference proteome</keyword>
<evidence type="ECO:0008006" key="3">
    <source>
        <dbReference type="Google" id="ProtNLM"/>
    </source>
</evidence>